<gene>
    <name evidence="1" type="ORF">UFOPK2810_01409</name>
</gene>
<name>A0A6J6USA3_9ZZZZ</name>
<protein>
    <submittedName>
        <fullName evidence="1">Unannotated protein</fullName>
    </submittedName>
</protein>
<dbReference type="AlphaFoldDB" id="A0A6J6USA3"/>
<sequence length="64" mass="6921">MEVSVGHDVGRWVVLPSLEIVETRLQSSAILVVGLQRGHGGQHGLDPLAEDEQFPDDVFSARVA</sequence>
<organism evidence="1">
    <name type="scientific">freshwater metagenome</name>
    <dbReference type="NCBI Taxonomy" id="449393"/>
    <lineage>
        <taxon>unclassified sequences</taxon>
        <taxon>metagenomes</taxon>
        <taxon>ecological metagenomes</taxon>
    </lineage>
</organism>
<proteinExistence type="predicted"/>
<dbReference type="EMBL" id="CAEZYZ010000268">
    <property type="protein sequence ID" value="CAB4762075.1"/>
    <property type="molecule type" value="Genomic_DNA"/>
</dbReference>
<reference evidence="1" key="1">
    <citation type="submission" date="2020-05" db="EMBL/GenBank/DDBJ databases">
        <authorList>
            <person name="Chiriac C."/>
            <person name="Salcher M."/>
            <person name="Ghai R."/>
            <person name="Kavagutti S V."/>
        </authorList>
    </citation>
    <scope>NUCLEOTIDE SEQUENCE</scope>
</reference>
<accession>A0A6J6USA3</accession>
<evidence type="ECO:0000313" key="1">
    <source>
        <dbReference type="EMBL" id="CAB4762075.1"/>
    </source>
</evidence>